<dbReference type="Pfam" id="PF21530">
    <property type="entry name" value="Pif1_2B_dom"/>
    <property type="match status" value="1"/>
</dbReference>
<dbReference type="InterPro" id="IPR010285">
    <property type="entry name" value="DNA_helicase_pif1-like_DEAD"/>
</dbReference>
<evidence type="ECO:0000313" key="6">
    <source>
        <dbReference type="Proteomes" id="UP001168877"/>
    </source>
</evidence>
<comment type="catalytic activity">
    <reaction evidence="1">
        <text>ATP + H2O = ADP + phosphate + H(+)</text>
        <dbReference type="Rhea" id="RHEA:13065"/>
        <dbReference type="ChEBI" id="CHEBI:15377"/>
        <dbReference type="ChEBI" id="CHEBI:15378"/>
        <dbReference type="ChEBI" id="CHEBI:30616"/>
        <dbReference type="ChEBI" id="CHEBI:43474"/>
        <dbReference type="ChEBI" id="CHEBI:456216"/>
        <dbReference type="EC" id="5.6.2.3"/>
    </reaction>
</comment>
<comment type="cofactor">
    <cofactor evidence="1">
        <name>Mg(2+)</name>
        <dbReference type="ChEBI" id="CHEBI:18420"/>
    </cofactor>
</comment>
<organism evidence="5 6">
    <name type="scientific">Acer saccharum</name>
    <name type="common">Sugar maple</name>
    <dbReference type="NCBI Taxonomy" id="4024"/>
    <lineage>
        <taxon>Eukaryota</taxon>
        <taxon>Viridiplantae</taxon>
        <taxon>Streptophyta</taxon>
        <taxon>Embryophyta</taxon>
        <taxon>Tracheophyta</taxon>
        <taxon>Spermatophyta</taxon>
        <taxon>Magnoliopsida</taxon>
        <taxon>eudicotyledons</taxon>
        <taxon>Gunneridae</taxon>
        <taxon>Pentapetalae</taxon>
        <taxon>rosids</taxon>
        <taxon>malvids</taxon>
        <taxon>Sapindales</taxon>
        <taxon>Sapindaceae</taxon>
        <taxon>Hippocastanoideae</taxon>
        <taxon>Acereae</taxon>
        <taxon>Acer</taxon>
    </lineage>
</organism>
<dbReference type="InterPro" id="IPR027417">
    <property type="entry name" value="P-loop_NTPase"/>
</dbReference>
<keyword evidence="1" id="KW-0234">DNA repair</keyword>
<dbReference type="GO" id="GO:0006310">
    <property type="term" value="P:DNA recombination"/>
    <property type="evidence" value="ECO:0007669"/>
    <property type="project" value="UniProtKB-KW"/>
</dbReference>
<evidence type="ECO:0000259" key="4">
    <source>
        <dbReference type="Pfam" id="PF21530"/>
    </source>
</evidence>
<feature type="domain" description="DNA helicase Pif1-like 2B" evidence="4">
    <location>
        <begin position="213"/>
        <end position="259"/>
    </location>
</feature>
<keyword evidence="1" id="KW-0233">DNA recombination</keyword>
<keyword evidence="1" id="KW-0547">Nucleotide-binding</keyword>
<accession>A0AA39RY28</accession>
<evidence type="ECO:0000256" key="2">
    <source>
        <dbReference type="SAM" id="MobiDB-lite"/>
    </source>
</evidence>
<evidence type="ECO:0000313" key="5">
    <source>
        <dbReference type="EMBL" id="KAK0583357.1"/>
    </source>
</evidence>
<evidence type="ECO:0000259" key="3">
    <source>
        <dbReference type="Pfam" id="PF05970"/>
    </source>
</evidence>
<dbReference type="GO" id="GO:0000723">
    <property type="term" value="P:telomere maintenance"/>
    <property type="evidence" value="ECO:0007669"/>
    <property type="project" value="InterPro"/>
</dbReference>
<dbReference type="Pfam" id="PF05970">
    <property type="entry name" value="PIF1"/>
    <property type="match status" value="1"/>
</dbReference>
<dbReference type="GO" id="GO:0043139">
    <property type="term" value="F:5'-3' DNA helicase activity"/>
    <property type="evidence" value="ECO:0007669"/>
    <property type="project" value="UniProtKB-EC"/>
</dbReference>
<name>A0AA39RY28_ACESA</name>
<dbReference type="PANTHER" id="PTHR10492:SF90">
    <property type="entry name" value="ATP-DEPENDENT DNA HELICASE"/>
    <property type="match status" value="1"/>
</dbReference>
<feature type="region of interest" description="Disordered" evidence="2">
    <location>
        <begin position="291"/>
        <end position="352"/>
    </location>
</feature>
<dbReference type="EMBL" id="JAUESC010000384">
    <property type="protein sequence ID" value="KAK0583357.1"/>
    <property type="molecule type" value="Genomic_DNA"/>
</dbReference>
<dbReference type="GO" id="GO:0016787">
    <property type="term" value="F:hydrolase activity"/>
    <property type="evidence" value="ECO:0007669"/>
    <property type="project" value="UniProtKB-KW"/>
</dbReference>
<keyword evidence="1" id="KW-0347">Helicase</keyword>
<evidence type="ECO:0000256" key="1">
    <source>
        <dbReference type="RuleBase" id="RU363044"/>
    </source>
</evidence>
<sequence length="352" mass="39413">MNHRKCVEALDRTFRDILRGSNPNAETCPFGGKPILLGGDFRQILSVVQASDRADIVDASLTSSYLYPHFQLFSLKENMRLSKVGLDEKEKKELVDFASWILRIGIGDISDLTIADDEESSWIKVFNDFLVHFDENPIEGIVYSVYTDFDKFFDDSSYLRERAVVTPRNETVSEINDYVLGIVPGQSRTYLSLDSLCSSTENVENLGILYPVEFLNQLEFNCLPPHKLILKIGMPIMLLRNLNQSVGLCNGTHLIITQMADRIIEAKIITGARCYVSHSLKKELKRSKEQNFLLLGDPKETSGRSPRGRSALRPGPGCLQPRRPQGELKKIAPSSPQAARPKAAPSSSPQAR</sequence>
<comment type="caution">
    <text evidence="5">The sequence shown here is derived from an EMBL/GenBank/DDBJ whole genome shotgun (WGS) entry which is preliminary data.</text>
</comment>
<dbReference type="EC" id="5.6.2.3" evidence="1"/>
<dbReference type="AlphaFoldDB" id="A0AA39RY28"/>
<gene>
    <name evidence="5" type="ORF">LWI29_036119</name>
</gene>
<dbReference type="SUPFAM" id="SSF52540">
    <property type="entry name" value="P-loop containing nucleoside triphosphate hydrolases"/>
    <property type="match status" value="1"/>
</dbReference>
<keyword evidence="1" id="KW-0227">DNA damage</keyword>
<dbReference type="GO" id="GO:0006281">
    <property type="term" value="P:DNA repair"/>
    <property type="evidence" value="ECO:0007669"/>
    <property type="project" value="UniProtKB-KW"/>
</dbReference>
<comment type="similarity">
    <text evidence="1">Belongs to the helicase family.</text>
</comment>
<protein>
    <recommendedName>
        <fullName evidence="1">ATP-dependent DNA helicase</fullName>
        <ecNumber evidence="1">5.6.2.3</ecNumber>
    </recommendedName>
</protein>
<reference evidence="5" key="1">
    <citation type="journal article" date="2022" name="Plant J.">
        <title>Strategies of tolerance reflected in two North American maple genomes.</title>
        <authorList>
            <person name="McEvoy S.L."/>
            <person name="Sezen U.U."/>
            <person name="Trouern-Trend A."/>
            <person name="McMahon S.M."/>
            <person name="Schaberg P.G."/>
            <person name="Yang J."/>
            <person name="Wegrzyn J.L."/>
            <person name="Swenson N.G."/>
        </authorList>
    </citation>
    <scope>NUCLEOTIDE SEQUENCE</scope>
    <source>
        <strain evidence="5">NS2018</strain>
    </source>
</reference>
<proteinExistence type="inferred from homology"/>
<dbReference type="PANTHER" id="PTHR10492">
    <property type="match status" value="1"/>
</dbReference>
<keyword evidence="6" id="KW-1185">Reference proteome</keyword>
<feature type="compositionally biased region" description="Low complexity" evidence="2">
    <location>
        <begin position="332"/>
        <end position="352"/>
    </location>
</feature>
<dbReference type="GO" id="GO:0005524">
    <property type="term" value="F:ATP binding"/>
    <property type="evidence" value="ECO:0007669"/>
    <property type="project" value="UniProtKB-KW"/>
</dbReference>
<keyword evidence="1" id="KW-0378">Hydrolase</keyword>
<reference evidence="5" key="2">
    <citation type="submission" date="2023-06" db="EMBL/GenBank/DDBJ databases">
        <authorList>
            <person name="Swenson N.G."/>
            <person name="Wegrzyn J.L."/>
            <person name="Mcevoy S.L."/>
        </authorList>
    </citation>
    <scope>NUCLEOTIDE SEQUENCE</scope>
    <source>
        <strain evidence="5">NS2018</strain>
        <tissue evidence="5">Leaf</tissue>
    </source>
</reference>
<keyword evidence="1" id="KW-0067">ATP-binding</keyword>
<feature type="domain" description="DNA helicase Pif1-like DEAD-box helicase" evidence="3">
    <location>
        <begin position="1"/>
        <end position="111"/>
    </location>
</feature>
<dbReference type="Proteomes" id="UP001168877">
    <property type="component" value="Unassembled WGS sequence"/>
</dbReference>
<dbReference type="InterPro" id="IPR049163">
    <property type="entry name" value="Pif1-like_2B_dom"/>
</dbReference>